<feature type="domain" description="HTH araC/xylS-type" evidence="14">
    <location>
        <begin position="82"/>
        <end position="183"/>
    </location>
</feature>
<dbReference type="InterPro" id="IPR018062">
    <property type="entry name" value="HTH_AraC-typ_CS"/>
</dbReference>
<dbReference type="GO" id="GO:0032993">
    <property type="term" value="C:protein-DNA complex"/>
    <property type="evidence" value="ECO:0007669"/>
    <property type="project" value="TreeGrafter"/>
</dbReference>
<keyword evidence="13" id="KW-0234">DNA repair</keyword>
<keyword evidence="15" id="KW-0326">Glycosidase</keyword>
<dbReference type="GO" id="GO:0005737">
    <property type="term" value="C:cytoplasm"/>
    <property type="evidence" value="ECO:0007669"/>
    <property type="project" value="TreeGrafter"/>
</dbReference>
<protein>
    <recommendedName>
        <fullName evidence="3">DNA-3-methyladenine glycosylase II</fullName>
        <ecNumber evidence="3">3.2.2.21</ecNumber>
    </recommendedName>
</protein>
<dbReference type="Gene3D" id="1.10.10.60">
    <property type="entry name" value="Homeodomain-like"/>
    <property type="match status" value="2"/>
</dbReference>
<dbReference type="InterPro" id="IPR010316">
    <property type="entry name" value="AlkA_N"/>
</dbReference>
<evidence type="ECO:0000256" key="6">
    <source>
        <dbReference type="ARBA" id="ARBA00022723"/>
    </source>
</evidence>
<dbReference type="InterPro" id="IPR011257">
    <property type="entry name" value="DNA_glycosylase"/>
</dbReference>
<keyword evidence="6" id="KW-0479">Metal-binding</keyword>
<dbReference type="GO" id="GO:0043565">
    <property type="term" value="F:sequence-specific DNA binding"/>
    <property type="evidence" value="ECO:0007669"/>
    <property type="project" value="InterPro"/>
</dbReference>
<dbReference type="RefSeq" id="WP_228234437.1">
    <property type="nucleotide sequence ID" value="NZ_JAJGNA010000020.1"/>
</dbReference>
<dbReference type="CDD" id="cd00056">
    <property type="entry name" value="ENDO3c"/>
    <property type="match status" value="1"/>
</dbReference>
<keyword evidence="4" id="KW-0489">Methyltransferase</keyword>
<dbReference type="PROSITE" id="PS00041">
    <property type="entry name" value="HTH_ARAC_FAMILY_1"/>
    <property type="match status" value="2"/>
</dbReference>
<keyword evidence="8" id="KW-0862">Zinc</keyword>
<dbReference type="NCBIfam" id="NF007641">
    <property type="entry name" value="PRK10308.1"/>
    <property type="match status" value="1"/>
</dbReference>
<keyword evidence="15" id="KW-0378">Hydrolase</keyword>
<keyword evidence="16" id="KW-1185">Reference proteome</keyword>
<comment type="catalytic activity">
    <reaction evidence="1">
        <text>Hydrolysis of alkylated DNA, releasing 3-methyladenine, 3-methylguanine, 7-methylguanine and 7-methyladenine.</text>
        <dbReference type="EC" id="3.2.2.21"/>
    </reaction>
</comment>
<evidence type="ECO:0000256" key="7">
    <source>
        <dbReference type="ARBA" id="ARBA00022763"/>
    </source>
</evidence>
<evidence type="ECO:0000256" key="3">
    <source>
        <dbReference type="ARBA" id="ARBA00012000"/>
    </source>
</evidence>
<dbReference type="InterPro" id="IPR051912">
    <property type="entry name" value="Alkylbase_DNA_Glycosylase/TA"/>
</dbReference>
<evidence type="ECO:0000256" key="10">
    <source>
        <dbReference type="ARBA" id="ARBA00023125"/>
    </source>
</evidence>
<sequence length="491" mass="52637">MFDDDVRYRALSARDPRFDGHFYVAVSTTGVYCRPVCPARLPRRAHCVFFPSAAAAEAQGFRPCLRCRPELAPGRASVDARQRLARAAAARLEAGLADQDLAGLAAALGVSDRHLRRVFRLEYGVTPVAYAQTQRLLLAKRLLTETGLPVTEVALAAGFGSLRRFNALFRQRYRLKPSSLRRPGGRGDTDSFTLRLAYRPPYDWPALRDFLGQRAIAGVESVEEGSYRRTVALRRGDHGVRGWLTVAPVKGRDQLAVTLSASLAGAVPEVLARLRHLFDLDCQPSEVAAALGPLMAAHPGLRVPGAFDGFEAAVRAVLGQQITVRAAQTLAGRVAAALGEPLETPFAALTHTFPDAATVAATDPDTLGGLGILRGRVGAIRALASACDRGELVLAPGAPVEETLAALKALPGIGDWTAHYLALRALSWPDAFPAADYGVLKALGERSPARARRHAEAWRPWRAYAVMALWRNLATQDAAAQSAQGSGTGAR</sequence>
<dbReference type="AlphaFoldDB" id="A0A9Q3UNH7"/>
<dbReference type="GO" id="GO:0043916">
    <property type="term" value="F:DNA-7-methylguanine glycosylase activity"/>
    <property type="evidence" value="ECO:0007669"/>
    <property type="project" value="TreeGrafter"/>
</dbReference>
<dbReference type="InterPro" id="IPR003265">
    <property type="entry name" value="HhH-GPD_domain"/>
</dbReference>
<dbReference type="PANTHER" id="PTHR43003">
    <property type="entry name" value="DNA-3-METHYLADENINE GLYCOSYLASE"/>
    <property type="match status" value="1"/>
</dbReference>
<dbReference type="InterPro" id="IPR037046">
    <property type="entry name" value="AlkA_N_sf"/>
</dbReference>
<evidence type="ECO:0000256" key="8">
    <source>
        <dbReference type="ARBA" id="ARBA00022833"/>
    </source>
</evidence>
<comment type="caution">
    <text evidence="15">The sequence shown here is derived from an EMBL/GenBank/DDBJ whole genome shotgun (WGS) entry which is preliminary data.</text>
</comment>
<evidence type="ECO:0000256" key="13">
    <source>
        <dbReference type="ARBA" id="ARBA00023204"/>
    </source>
</evidence>
<evidence type="ECO:0000256" key="11">
    <source>
        <dbReference type="ARBA" id="ARBA00023159"/>
    </source>
</evidence>
<dbReference type="InterPro" id="IPR004026">
    <property type="entry name" value="Ada_DNA_repair_Zn-bd"/>
</dbReference>
<name>A0A9Q3UNH7_9GAMM</name>
<dbReference type="GO" id="GO:0006285">
    <property type="term" value="P:base-excision repair, AP site formation"/>
    <property type="evidence" value="ECO:0007669"/>
    <property type="project" value="TreeGrafter"/>
</dbReference>
<accession>A0A9Q3UNH7</accession>
<dbReference type="SUPFAM" id="SSF46689">
    <property type="entry name" value="Homeodomain-like"/>
    <property type="match status" value="2"/>
</dbReference>
<dbReference type="GO" id="GO:0032259">
    <property type="term" value="P:methylation"/>
    <property type="evidence" value="ECO:0007669"/>
    <property type="project" value="UniProtKB-KW"/>
</dbReference>
<dbReference type="EC" id="3.2.2.21" evidence="3"/>
<keyword evidence="5" id="KW-0808">Transferase</keyword>
<dbReference type="GO" id="GO:0008270">
    <property type="term" value="F:zinc ion binding"/>
    <property type="evidence" value="ECO:0007669"/>
    <property type="project" value="InterPro"/>
</dbReference>
<dbReference type="GO" id="GO:0003700">
    <property type="term" value="F:DNA-binding transcription factor activity"/>
    <property type="evidence" value="ECO:0007669"/>
    <property type="project" value="InterPro"/>
</dbReference>
<dbReference type="InterPro" id="IPR018060">
    <property type="entry name" value="HTH_AraC"/>
</dbReference>
<dbReference type="InterPro" id="IPR035451">
    <property type="entry name" value="Ada-like_dom_sf"/>
</dbReference>
<dbReference type="GO" id="GO:0006307">
    <property type="term" value="P:DNA alkylation repair"/>
    <property type="evidence" value="ECO:0007669"/>
    <property type="project" value="TreeGrafter"/>
</dbReference>
<dbReference type="InterPro" id="IPR023170">
    <property type="entry name" value="HhH_base_excis_C"/>
</dbReference>
<dbReference type="Gene3D" id="1.10.340.30">
    <property type="entry name" value="Hypothetical protein, domain 2"/>
    <property type="match status" value="1"/>
</dbReference>
<dbReference type="Pfam" id="PF12833">
    <property type="entry name" value="HTH_18"/>
    <property type="match status" value="1"/>
</dbReference>
<evidence type="ECO:0000313" key="16">
    <source>
        <dbReference type="Proteomes" id="UP001108027"/>
    </source>
</evidence>
<evidence type="ECO:0000256" key="4">
    <source>
        <dbReference type="ARBA" id="ARBA00022603"/>
    </source>
</evidence>
<dbReference type="Gene3D" id="3.40.10.10">
    <property type="entry name" value="DNA Methylphosphotriester Repair Domain"/>
    <property type="match status" value="1"/>
</dbReference>
<keyword evidence="7" id="KW-0227">DNA damage</keyword>
<dbReference type="EMBL" id="JAJGNA010000020">
    <property type="protein sequence ID" value="MCC4309655.1"/>
    <property type="molecule type" value="Genomic_DNA"/>
</dbReference>
<keyword evidence="10" id="KW-0238">DNA-binding</keyword>
<evidence type="ECO:0000256" key="12">
    <source>
        <dbReference type="ARBA" id="ARBA00023163"/>
    </source>
</evidence>
<dbReference type="SMART" id="SM01009">
    <property type="entry name" value="AlkA_N"/>
    <property type="match status" value="1"/>
</dbReference>
<dbReference type="PANTHER" id="PTHR43003:SF13">
    <property type="entry name" value="DNA-3-METHYLADENINE GLYCOSYLASE 2"/>
    <property type="match status" value="1"/>
</dbReference>
<evidence type="ECO:0000259" key="14">
    <source>
        <dbReference type="PROSITE" id="PS01124"/>
    </source>
</evidence>
<dbReference type="Gene3D" id="1.10.1670.10">
    <property type="entry name" value="Helix-hairpin-Helix base-excision DNA repair enzymes (C-terminal)"/>
    <property type="match status" value="1"/>
</dbReference>
<dbReference type="GO" id="GO:0008168">
    <property type="term" value="F:methyltransferase activity"/>
    <property type="evidence" value="ECO:0007669"/>
    <property type="project" value="UniProtKB-KW"/>
</dbReference>
<evidence type="ECO:0000313" key="15">
    <source>
        <dbReference type="EMBL" id="MCC4309655.1"/>
    </source>
</evidence>
<dbReference type="Pfam" id="PF02805">
    <property type="entry name" value="Ada_Zn_binding"/>
    <property type="match status" value="1"/>
</dbReference>
<dbReference type="SMART" id="SM00478">
    <property type="entry name" value="ENDO3c"/>
    <property type="match status" value="1"/>
</dbReference>
<dbReference type="InterPro" id="IPR009057">
    <property type="entry name" value="Homeodomain-like_sf"/>
</dbReference>
<evidence type="ECO:0000256" key="5">
    <source>
        <dbReference type="ARBA" id="ARBA00022679"/>
    </source>
</evidence>
<evidence type="ECO:0000256" key="2">
    <source>
        <dbReference type="ARBA" id="ARBA00001947"/>
    </source>
</evidence>
<dbReference type="SUPFAM" id="SSF57884">
    <property type="entry name" value="Ada DNA repair protein, N-terminal domain (N-Ada 10)"/>
    <property type="match status" value="1"/>
</dbReference>
<proteinExistence type="predicted"/>
<evidence type="ECO:0000256" key="1">
    <source>
        <dbReference type="ARBA" id="ARBA00000086"/>
    </source>
</evidence>
<keyword evidence="12" id="KW-0804">Transcription</keyword>
<dbReference type="SUPFAM" id="SSF48150">
    <property type="entry name" value="DNA-glycosylase"/>
    <property type="match status" value="1"/>
</dbReference>
<comment type="cofactor">
    <cofactor evidence="2">
        <name>Zn(2+)</name>
        <dbReference type="ChEBI" id="CHEBI:29105"/>
    </cofactor>
</comment>
<dbReference type="PROSITE" id="PS01124">
    <property type="entry name" value="HTH_ARAC_FAMILY_2"/>
    <property type="match status" value="1"/>
</dbReference>
<dbReference type="SUPFAM" id="SSF55945">
    <property type="entry name" value="TATA-box binding protein-like"/>
    <property type="match status" value="1"/>
</dbReference>
<dbReference type="SMART" id="SM00342">
    <property type="entry name" value="HTH_ARAC"/>
    <property type="match status" value="1"/>
</dbReference>
<keyword evidence="9" id="KW-0805">Transcription regulation</keyword>
<keyword evidence="11" id="KW-0010">Activator</keyword>
<dbReference type="Pfam" id="PF06029">
    <property type="entry name" value="AlkA_N"/>
    <property type="match status" value="1"/>
</dbReference>
<dbReference type="Gene3D" id="3.30.310.20">
    <property type="entry name" value="DNA-3-methyladenine glycosylase AlkA, N-terminal domain"/>
    <property type="match status" value="1"/>
</dbReference>
<reference evidence="15" key="1">
    <citation type="submission" date="2021-10" db="EMBL/GenBank/DDBJ databases">
        <title>The diversity and Nitrogen Metabolism of Culturable Nitrate-Utilizing Bacteria Within the Oxygen Minimum Zone of the Changjiang (Yangtze River)Estuary.</title>
        <authorList>
            <person name="Zhang D."/>
            <person name="Zheng J."/>
            <person name="Liu S."/>
            <person name="He W."/>
        </authorList>
    </citation>
    <scope>NUCLEOTIDE SEQUENCE</scope>
    <source>
        <strain evidence="15">FXH-223</strain>
    </source>
</reference>
<evidence type="ECO:0000256" key="9">
    <source>
        <dbReference type="ARBA" id="ARBA00023015"/>
    </source>
</evidence>
<dbReference type="GO" id="GO:0032131">
    <property type="term" value="F:alkylated DNA binding"/>
    <property type="evidence" value="ECO:0007669"/>
    <property type="project" value="TreeGrafter"/>
</dbReference>
<gene>
    <name evidence="15" type="primary">alkA</name>
    <name evidence="15" type="ORF">LL252_13855</name>
</gene>
<dbReference type="GO" id="GO:0008725">
    <property type="term" value="F:DNA-3-methyladenine glycosylase activity"/>
    <property type="evidence" value="ECO:0007669"/>
    <property type="project" value="TreeGrafter"/>
</dbReference>
<organism evidence="15 16">
    <name type="scientific">Alloalcanivorax marinus</name>
    <dbReference type="NCBI Taxonomy" id="1177169"/>
    <lineage>
        <taxon>Bacteria</taxon>
        <taxon>Pseudomonadati</taxon>
        <taxon>Pseudomonadota</taxon>
        <taxon>Gammaproteobacteria</taxon>
        <taxon>Oceanospirillales</taxon>
        <taxon>Alcanivoracaceae</taxon>
        <taxon>Alloalcanivorax</taxon>
    </lineage>
</organism>
<dbReference type="Proteomes" id="UP001108027">
    <property type="component" value="Unassembled WGS sequence"/>
</dbReference>